<proteinExistence type="predicted"/>
<dbReference type="RefSeq" id="WP_072943057.1">
    <property type="nucleotide sequence ID" value="NZ_FNSV01000005.1"/>
</dbReference>
<name>A0A1H4SHQ1_9NOCA</name>
<accession>A0A1H4SHQ1</accession>
<dbReference type="Proteomes" id="UP000183561">
    <property type="component" value="Unassembled WGS sequence"/>
</dbReference>
<dbReference type="InterPro" id="IPR009282">
    <property type="entry name" value="DUF937"/>
</dbReference>
<reference evidence="2" key="1">
    <citation type="submission" date="2016-10" db="EMBL/GenBank/DDBJ databases">
        <authorList>
            <person name="Varghese N."/>
            <person name="Submissions S."/>
        </authorList>
    </citation>
    <scope>NUCLEOTIDE SEQUENCE [LARGE SCALE GENOMIC DNA]</scope>
    <source>
        <strain evidence="2">DSM 44498</strain>
    </source>
</reference>
<dbReference type="Pfam" id="PF06078">
    <property type="entry name" value="DUF937"/>
    <property type="match status" value="1"/>
</dbReference>
<dbReference type="EMBL" id="FNSV01000005">
    <property type="protein sequence ID" value="SEC43524.1"/>
    <property type="molecule type" value="Genomic_DNA"/>
</dbReference>
<keyword evidence="2" id="KW-1185">Reference proteome</keyword>
<evidence type="ECO:0000313" key="1">
    <source>
        <dbReference type="EMBL" id="SEC43524.1"/>
    </source>
</evidence>
<sequence>MASIDDLLSQIPINQIARQLGVDEATAETAVKSALPTLVGGLGANAEDPDGAASLQSALHDHRGTTLLDGGIDIDQVDTDDGDKIVSNIFGGERDQVASTLGGVGGGSGVGSDLMKQLLPILAPIVLAYIAKQVTGGGSAPQAQPQDAGQAGGGLGDVLGGLLGGGGGSGGLGGVLGGLLGKGAGGGLGDMLGGLLGGGKK</sequence>
<evidence type="ECO:0000313" key="2">
    <source>
        <dbReference type="Proteomes" id="UP000183561"/>
    </source>
</evidence>
<dbReference type="AlphaFoldDB" id="A0A1H4SHQ1"/>
<organism evidence="1 2">
    <name type="scientific">Rhodococcus koreensis</name>
    <dbReference type="NCBI Taxonomy" id="99653"/>
    <lineage>
        <taxon>Bacteria</taxon>
        <taxon>Bacillati</taxon>
        <taxon>Actinomycetota</taxon>
        <taxon>Actinomycetes</taxon>
        <taxon>Mycobacteriales</taxon>
        <taxon>Nocardiaceae</taxon>
        <taxon>Rhodococcus</taxon>
    </lineage>
</organism>
<protein>
    <recommendedName>
        <fullName evidence="3">DUF937 domain-containing protein</fullName>
    </recommendedName>
</protein>
<evidence type="ECO:0008006" key="3">
    <source>
        <dbReference type="Google" id="ProtNLM"/>
    </source>
</evidence>
<gene>
    <name evidence="1" type="ORF">SAMN04490239_4085</name>
</gene>
<dbReference type="OrthoDB" id="3577641at2"/>